<keyword evidence="7" id="KW-0406">Ion transport</keyword>
<dbReference type="EMBL" id="VCQT01000012">
    <property type="protein sequence ID" value="TMW14639.1"/>
    <property type="molecule type" value="Genomic_DNA"/>
</dbReference>
<organism evidence="13 14">
    <name type="scientific">Alloalcanivorax gelatiniphagus</name>
    <dbReference type="NCBI Taxonomy" id="1194167"/>
    <lineage>
        <taxon>Bacteria</taxon>
        <taxon>Pseudomonadati</taxon>
        <taxon>Pseudomonadota</taxon>
        <taxon>Gammaproteobacteria</taxon>
        <taxon>Oceanospirillales</taxon>
        <taxon>Alcanivoracaceae</taxon>
        <taxon>Alloalcanivorax</taxon>
    </lineage>
</organism>
<dbReference type="InterPro" id="IPR023614">
    <property type="entry name" value="Porin_dom_sf"/>
</dbReference>
<comment type="subcellular location">
    <subcellularLocation>
        <location evidence="1">Cell outer membrane</location>
        <topology evidence="1">Multi-pass membrane protein</topology>
    </subcellularLocation>
</comment>
<dbReference type="SUPFAM" id="SSF56935">
    <property type="entry name" value="Porins"/>
    <property type="match status" value="1"/>
</dbReference>
<protein>
    <submittedName>
        <fullName evidence="13">Porin</fullName>
    </submittedName>
</protein>
<evidence type="ECO:0000256" key="10">
    <source>
        <dbReference type="ARBA" id="ARBA00023237"/>
    </source>
</evidence>
<reference evidence="13 14" key="1">
    <citation type="submission" date="2019-05" db="EMBL/GenBank/DDBJ databases">
        <title>Genome of Alcanivorax gelatiniphagus, an oil degrading marine bacteria.</title>
        <authorList>
            <person name="Kwon K.K."/>
        </authorList>
    </citation>
    <scope>NUCLEOTIDE SEQUENCE [LARGE SCALE GENOMIC DNA]</scope>
    <source>
        <strain evidence="13 14">MEBiC 08158</strain>
    </source>
</reference>
<evidence type="ECO:0000256" key="9">
    <source>
        <dbReference type="ARBA" id="ARBA00023136"/>
    </source>
</evidence>
<evidence type="ECO:0000256" key="7">
    <source>
        <dbReference type="ARBA" id="ARBA00023065"/>
    </source>
</evidence>
<comment type="caution">
    <text evidence="13">The sequence shown here is derived from an EMBL/GenBank/DDBJ whole genome shotgun (WGS) entry which is preliminary data.</text>
</comment>
<proteinExistence type="predicted"/>
<keyword evidence="14" id="KW-1185">Reference proteome</keyword>
<sequence>MKRTLNTTLLAAATSLTALSGLAHADTEASFYGVLDVWAGSKELPGDDDSTAKLDAGGMTTSFLGAKISTDLPNGMKGVAVVESFLRPDTGEDRRYGGDEFFARNAYIGVVGDFGTLKAGRSTAPMFVPTLIANPFGGAFGFSPLIQHSFLGGNNGPMAGDSTWANALSYTTPTLGGVTANVMYSFGEQEGDNGANRVGGNLTYRAGGLMLTAAGHSIQEGAIDTNGGVGDAGALGALEQDGLMAGASYDFGVVKVFASYQQLETGTASGDIDTDTGQAGVSVPVGKGFALASYATTDYSGSRDTDRDTWTVGYDYPFNEVLDVYVAFMRDDLEDTGDGNTYGVGSRFKF</sequence>
<dbReference type="InterPro" id="IPR033900">
    <property type="entry name" value="Gram_neg_porin_domain"/>
</dbReference>
<keyword evidence="9" id="KW-0472">Membrane</keyword>
<dbReference type="CDD" id="cd00342">
    <property type="entry name" value="gram_neg_porins"/>
    <property type="match status" value="1"/>
</dbReference>
<evidence type="ECO:0000256" key="3">
    <source>
        <dbReference type="ARBA" id="ARBA00022448"/>
    </source>
</evidence>
<dbReference type="RefSeq" id="WP_138771006.1">
    <property type="nucleotide sequence ID" value="NZ_JBHSSX010000085.1"/>
</dbReference>
<feature type="chain" id="PRO_5046092787" evidence="11">
    <location>
        <begin position="26"/>
        <end position="350"/>
    </location>
</feature>
<evidence type="ECO:0000256" key="4">
    <source>
        <dbReference type="ARBA" id="ARBA00022452"/>
    </source>
</evidence>
<keyword evidence="5" id="KW-0812">Transmembrane</keyword>
<name>A0ABY2XRU3_9GAMM</name>
<evidence type="ECO:0000259" key="12">
    <source>
        <dbReference type="Pfam" id="PF13609"/>
    </source>
</evidence>
<evidence type="ECO:0000256" key="8">
    <source>
        <dbReference type="ARBA" id="ARBA00023114"/>
    </source>
</evidence>
<keyword evidence="8" id="KW-0626">Porin</keyword>
<evidence type="ECO:0000256" key="1">
    <source>
        <dbReference type="ARBA" id="ARBA00004571"/>
    </source>
</evidence>
<feature type="domain" description="Porin" evidence="12">
    <location>
        <begin position="12"/>
        <end position="335"/>
    </location>
</feature>
<evidence type="ECO:0000313" key="13">
    <source>
        <dbReference type="EMBL" id="TMW14639.1"/>
    </source>
</evidence>
<evidence type="ECO:0000256" key="11">
    <source>
        <dbReference type="SAM" id="SignalP"/>
    </source>
</evidence>
<keyword evidence="3" id="KW-0813">Transport</keyword>
<dbReference type="Proteomes" id="UP000739180">
    <property type="component" value="Unassembled WGS sequence"/>
</dbReference>
<keyword evidence="6 11" id="KW-0732">Signal</keyword>
<dbReference type="PANTHER" id="PTHR34501:SF9">
    <property type="entry name" value="MAJOR OUTER MEMBRANE PROTEIN P.IA"/>
    <property type="match status" value="1"/>
</dbReference>
<evidence type="ECO:0000313" key="14">
    <source>
        <dbReference type="Proteomes" id="UP000739180"/>
    </source>
</evidence>
<accession>A0ABY2XRU3</accession>
<evidence type="ECO:0000256" key="6">
    <source>
        <dbReference type="ARBA" id="ARBA00022729"/>
    </source>
</evidence>
<evidence type="ECO:0000256" key="5">
    <source>
        <dbReference type="ARBA" id="ARBA00022692"/>
    </source>
</evidence>
<dbReference type="Gene3D" id="2.40.160.10">
    <property type="entry name" value="Porin"/>
    <property type="match status" value="1"/>
</dbReference>
<feature type="signal peptide" evidence="11">
    <location>
        <begin position="1"/>
        <end position="25"/>
    </location>
</feature>
<gene>
    <name evidence="13" type="ORF">FGS76_02310</name>
</gene>
<evidence type="ECO:0000256" key="2">
    <source>
        <dbReference type="ARBA" id="ARBA00011233"/>
    </source>
</evidence>
<dbReference type="PANTHER" id="PTHR34501">
    <property type="entry name" value="PROTEIN YDDL-RELATED"/>
    <property type="match status" value="1"/>
</dbReference>
<dbReference type="InterPro" id="IPR050298">
    <property type="entry name" value="Gram-neg_bact_OMP"/>
</dbReference>
<keyword evidence="4" id="KW-1134">Transmembrane beta strand</keyword>
<dbReference type="Pfam" id="PF13609">
    <property type="entry name" value="Porin_4"/>
    <property type="match status" value="1"/>
</dbReference>
<keyword evidence="10" id="KW-0998">Cell outer membrane</keyword>
<comment type="subunit">
    <text evidence="2">Homotrimer.</text>
</comment>